<name>A0ABU0NHZ5_STRRH</name>
<keyword evidence="2" id="KW-1185">Reference proteome</keyword>
<accession>A0ABU0NHZ5</accession>
<dbReference type="Proteomes" id="UP001230654">
    <property type="component" value="Unassembled WGS sequence"/>
</dbReference>
<evidence type="ECO:0000313" key="2">
    <source>
        <dbReference type="Proteomes" id="UP001230654"/>
    </source>
</evidence>
<dbReference type="EMBL" id="JAUSWV010000002">
    <property type="protein sequence ID" value="MDQ0578751.1"/>
    <property type="molecule type" value="Genomic_DNA"/>
</dbReference>
<organism evidence="1 2">
    <name type="scientific">Streptomyces rishiriensis</name>
    <dbReference type="NCBI Taxonomy" id="68264"/>
    <lineage>
        <taxon>Bacteria</taxon>
        <taxon>Bacillati</taxon>
        <taxon>Actinomycetota</taxon>
        <taxon>Actinomycetes</taxon>
        <taxon>Kitasatosporales</taxon>
        <taxon>Streptomycetaceae</taxon>
        <taxon>Streptomyces</taxon>
    </lineage>
</organism>
<evidence type="ECO:0000313" key="1">
    <source>
        <dbReference type="EMBL" id="MDQ0578751.1"/>
    </source>
</evidence>
<proteinExistence type="predicted"/>
<comment type="caution">
    <text evidence="1">The sequence shown here is derived from an EMBL/GenBank/DDBJ whole genome shotgun (WGS) entry which is preliminary data.</text>
</comment>
<reference evidence="1 2" key="1">
    <citation type="submission" date="2023-07" db="EMBL/GenBank/DDBJ databases">
        <title>Comparative genomics of wheat-associated soil bacteria to identify genetic determinants of phenazine resistance.</title>
        <authorList>
            <person name="Mouncey N."/>
        </authorList>
    </citation>
    <scope>NUCLEOTIDE SEQUENCE [LARGE SCALE GENOMIC DNA]</scope>
    <source>
        <strain evidence="1 2">B2I6</strain>
    </source>
</reference>
<gene>
    <name evidence="1" type="ORF">QF030_000929</name>
</gene>
<dbReference type="RefSeq" id="WP_307161331.1">
    <property type="nucleotide sequence ID" value="NZ_JAUSWV010000002.1"/>
</dbReference>
<protein>
    <submittedName>
        <fullName evidence="1">Uncharacterized protein</fullName>
    </submittedName>
</protein>
<sequence>MALAHVVLTSGRSIELSEVRLSSTYGGMLEGYPFRRWNDRKLEHLLRSVEKDCPSVPVHLVAPVRELPDLPAGGFGPVELLPAVTCVGSFSSHPIDPERESVLHYSALTVVWFQDTPDIPSGEKADHGLRSLSWNDTARDFEL</sequence>